<proteinExistence type="inferred from homology"/>
<dbReference type="CDD" id="cd00801">
    <property type="entry name" value="INT_P4_C"/>
    <property type="match status" value="1"/>
</dbReference>
<dbReference type="PANTHER" id="PTHR30629">
    <property type="entry name" value="PROPHAGE INTEGRASE"/>
    <property type="match status" value="1"/>
</dbReference>
<gene>
    <name evidence="8" type="ORF">M2127_000683</name>
</gene>
<evidence type="ECO:0000259" key="7">
    <source>
        <dbReference type="PROSITE" id="PS51900"/>
    </source>
</evidence>
<evidence type="ECO:0000256" key="2">
    <source>
        <dbReference type="ARBA" id="ARBA00022908"/>
    </source>
</evidence>
<dbReference type="GO" id="GO:0006310">
    <property type="term" value="P:DNA recombination"/>
    <property type="evidence" value="ECO:0007669"/>
    <property type="project" value="UniProtKB-KW"/>
</dbReference>
<comment type="caution">
    <text evidence="8">The sequence shown here is derived from an EMBL/GenBank/DDBJ whole genome shotgun (WGS) entry which is preliminary data.</text>
</comment>
<dbReference type="InterPro" id="IPR038488">
    <property type="entry name" value="Integrase_DNA-bd_sf"/>
</dbReference>
<evidence type="ECO:0000313" key="9">
    <source>
        <dbReference type="Proteomes" id="UP001161160"/>
    </source>
</evidence>
<dbReference type="PROSITE" id="PS51900">
    <property type="entry name" value="CB"/>
    <property type="match status" value="1"/>
</dbReference>
<organism evidence="8 9">
    <name type="scientific">Polynucleobacter sphagniphilus</name>
    <dbReference type="NCBI Taxonomy" id="1743169"/>
    <lineage>
        <taxon>Bacteria</taxon>
        <taxon>Pseudomonadati</taxon>
        <taxon>Pseudomonadota</taxon>
        <taxon>Betaproteobacteria</taxon>
        <taxon>Burkholderiales</taxon>
        <taxon>Burkholderiaceae</taxon>
        <taxon>Polynucleobacter</taxon>
    </lineage>
</organism>
<dbReference type="InterPro" id="IPR025166">
    <property type="entry name" value="Integrase_DNA_bind_dom"/>
</dbReference>
<dbReference type="EMBL" id="JARXYA010000002">
    <property type="protein sequence ID" value="MDH6503396.1"/>
    <property type="molecule type" value="Genomic_DNA"/>
</dbReference>
<evidence type="ECO:0000256" key="1">
    <source>
        <dbReference type="ARBA" id="ARBA00008857"/>
    </source>
</evidence>
<evidence type="ECO:0000259" key="6">
    <source>
        <dbReference type="PROSITE" id="PS51898"/>
    </source>
</evidence>
<dbReference type="Pfam" id="PF22022">
    <property type="entry name" value="Phage_int_M"/>
    <property type="match status" value="1"/>
</dbReference>
<dbReference type="SUPFAM" id="SSF56349">
    <property type="entry name" value="DNA breaking-rejoining enzymes"/>
    <property type="match status" value="1"/>
</dbReference>
<dbReference type="Gene3D" id="1.10.150.130">
    <property type="match status" value="1"/>
</dbReference>
<feature type="domain" description="Core-binding (CB)" evidence="7">
    <location>
        <begin position="136"/>
        <end position="217"/>
    </location>
</feature>
<dbReference type="Pfam" id="PF00589">
    <property type="entry name" value="Phage_integrase"/>
    <property type="match status" value="1"/>
</dbReference>
<accession>A0AA43S623</accession>
<comment type="similarity">
    <text evidence="1">Belongs to the 'phage' integrase family.</text>
</comment>
<dbReference type="PROSITE" id="PS51898">
    <property type="entry name" value="TYR_RECOMBINASE"/>
    <property type="match status" value="1"/>
</dbReference>
<dbReference type="GO" id="GO:0015074">
    <property type="term" value="P:DNA integration"/>
    <property type="evidence" value="ECO:0007669"/>
    <property type="project" value="UniProtKB-KW"/>
</dbReference>
<dbReference type="Proteomes" id="UP001161160">
    <property type="component" value="Unassembled WGS sequence"/>
</dbReference>
<dbReference type="InterPro" id="IPR050808">
    <property type="entry name" value="Phage_Integrase"/>
</dbReference>
<dbReference type="AlphaFoldDB" id="A0AA43S623"/>
<dbReference type="InterPro" id="IPR013762">
    <property type="entry name" value="Integrase-like_cat_sf"/>
</dbReference>
<evidence type="ECO:0000313" key="8">
    <source>
        <dbReference type="EMBL" id="MDH6503396.1"/>
    </source>
</evidence>
<evidence type="ECO:0000256" key="4">
    <source>
        <dbReference type="ARBA" id="ARBA00023172"/>
    </source>
</evidence>
<dbReference type="Gene3D" id="1.10.443.10">
    <property type="entry name" value="Intergrase catalytic core"/>
    <property type="match status" value="1"/>
</dbReference>
<dbReference type="InterPro" id="IPR011010">
    <property type="entry name" value="DNA_brk_join_enz"/>
</dbReference>
<dbReference type="InterPro" id="IPR010998">
    <property type="entry name" value="Integrase_recombinase_N"/>
</dbReference>
<keyword evidence="9" id="KW-1185">Reference proteome</keyword>
<dbReference type="Pfam" id="PF13356">
    <property type="entry name" value="Arm-DNA-bind_3"/>
    <property type="match status" value="1"/>
</dbReference>
<protein>
    <submittedName>
        <fullName evidence="8">Integrase</fullName>
    </submittedName>
</protein>
<dbReference type="Gene3D" id="3.30.160.390">
    <property type="entry name" value="Integrase, DNA-binding domain"/>
    <property type="match status" value="1"/>
</dbReference>
<dbReference type="InterPro" id="IPR053876">
    <property type="entry name" value="Phage_int_M"/>
</dbReference>
<reference evidence="8" key="1">
    <citation type="submission" date="2023-04" db="EMBL/GenBank/DDBJ databases">
        <title>Genome Encyclopedia of Bacteria and Archaea VI: Functional Genomics of Type Strains.</title>
        <authorList>
            <person name="Whitman W."/>
        </authorList>
    </citation>
    <scope>NUCLEOTIDE SEQUENCE</scope>
    <source>
        <strain evidence="8">Enz.4-51</strain>
    </source>
</reference>
<keyword evidence="4" id="KW-0233">DNA recombination</keyword>
<dbReference type="InterPro" id="IPR002104">
    <property type="entry name" value="Integrase_catalytic"/>
</dbReference>
<keyword evidence="2" id="KW-0229">DNA integration</keyword>
<name>A0AA43S623_9BURK</name>
<dbReference type="GO" id="GO:0003677">
    <property type="term" value="F:DNA binding"/>
    <property type="evidence" value="ECO:0007669"/>
    <property type="project" value="UniProtKB-UniRule"/>
</dbReference>
<evidence type="ECO:0000256" key="5">
    <source>
        <dbReference type="PROSITE-ProRule" id="PRU01248"/>
    </source>
</evidence>
<dbReference type="PANTHER" id="PTHR30629:SF2">
    <property type="entry name" value="PROPHAGE INTEGRASE INTS-RELATED"/>
    <property type="match status" value="1"/>
</dbReference>
<evidence type="ECO:0000256" key="3">
    <source>
        <dbReference type="ARBA" id="ARBA00023125"/>
    </source>
</evidence>
<dbReference type="InterPro" id="IPR044068">
    <property type="entry name" value="CB"/>
</dbReference>
<sequence length="448" mass="49863">MPIMVFLDSALSKYTGGIIGGIRAKSNRVKNMVGGISGKLTDKGIKSFVNRSAPGSKLADGRGLYLLITQTQTAIWRIKYRIEGKEKSYSIGGYPQNSLAQARLELNEVKACLTKGQDPVISRRLNRANAASQSDSTFKAVAEEWFSMKEKEWSATHFTKSKRAFERDVYKSLGALPIESITPSVIAKAIETINKRDVLETATRILQHLNGVFRYAQAKGLCEGNSAAPVKEILPRKKTNGHMPALLDWNSLGALLRAADAARLSPSVRAAHRLLAFSATRISNVVQAEWKEFDLDADIPIWVIPRAKMKDHTRVGDHRIPLGPQITAELKQWGKLFGRRGYVFPSPTGNQYISRESLEKAYRVTLNMAGKHAPHGWRSAFSTLARDNGFEQDVVELALDHAHGNEVVRAYDRGERFTQRVGLYKWWGEKLTHAQNGAEVIELTKKVA</sequence>
<keyword evidence="3 5" id="KW-0238">DNA-binding</keyword>
<dbReference type="RefSeq" id="WP_280756567.1">
    <property type="nucleotide sequence ID" value="NZ_JARXYA010000002.1"/>
</dbReference>
<feature type="domain" description="Tyr recombinase" evidence="6">
    <location>
        <begin position="242"/>
        <end position="425"/>
    </location>
</feature>